<sequence>MILKYPPTSCPFICFCAPLAQQDRASDIPSFGMMNGCFRRGHSLLQKIDSNSSEVVSSSLAWGVTIYHHFSHPCSGPNA</sequence>
<dbReference type="RefSeq" id="XP_043045254.1">
    <property type="nucleotide sequence ID" value="XM_043180290.1"/>
</dbReference>
<protein>
    <submittedName>
        <fullName evidence="1">Uncharacterized protein</fullName>
    </submittedName>
</protein>
<evidence type="ECO:0000313" key="1">
    <source>
        <dbReference type="EMBL" id="KAG7451754.1"/>
    </source>
</evidence>
<dbReference type="AlphaFoldDB" id="A0A9P7W440"/>
<accession>A0A9P7W440</accession>
<keyword evidence="2" id="KW-1185">Reference proteome</keyword>
<organism evidence="1 2">
    <name type="scientific">Guyanagaster necrorhizus</name>
    <dbReference type="NCBI Taxonomy" id="856835"/>
    <lineage>
        <taxon>Eukaryota</taxon>
        <taxon>Fungi</taxon>
        <taxon>Dikarya</taxon>
        <taxon>Basidiomycota</taxon>
        <taxon>Agaricomycotina</taxon>
        <taxon>Agaricomycetes</taxon>
        <taxon>Agaricomycetidae</taxon>
        <taxon>Agaricales</taxon>
        <taxon>Marasmiineae</taxon>
        <taxon>Physalacriaceae</taxon>
        <taxon>Guyanagaster</taxon>
    </lineage>
</organism>
<dbReference type="Proteomes" id="UP000812287">
    <property type="component" value="Unassembled WGS sequence"/>
</dbReference>
<proteinExistence type="predicted"/>
<gene>
    <name evidence="1" type="ORF">BT62DRAFT_264428</name>
</gene>
<name>A0A9P7W440_9AGAR</name>
<comment type="caution">
    <text evidence="1">The sequence shown here is derived from an EMBL/GenBank/DDBJ whole genome shotgun (WGS) entry which is preliminary data.</text>
</comment>
<dbReference type="EMBL" id="MU250524">
    <property type="protein sequence ID" value="KAG7451754.1"/>
    <property type="molecule type" value="Genomic_DNA"/>
</dbReference>
<reference evidence="1" key="1">
    <citation type="submission" date="2020-11" db="EMBL/GenBank/DDBJ databases">
        <title>Adaptations for nitrogen fixation in a non-lichenized fungal sporocarp promotes dispersal by wood-feeding termites.</title>
        <authorList>
            <consortium name="DOE Joint Genome Institute"/>
            <person name="Koch R.A."/>
            <person name="Yoon G."/>
            <person name="Arayal U."/>
            <person name="Lail K."/>
            <person name="Amirebrahimi M."/>
            <person name="Labutti K."/>
            <person name="Lipzen A."/>
            <person name="Riley R."/>
            <person name="Barry K."/>
            <person name="Henrissat B."/>
            <person name="Grigoriev I.V."/>
            <person name="Herr J.R."/>
            <person name="Aime M.C."/>
        </authorList>
    </citation>
    <scope>NUCLEOTIDE SEQUENCE</scope>
    <source>
        <strain evidence="1">MCA 3950</strain>
    </source>
</reference>
<dbReference type="GeneID" id="66102586"/>
<evidence type="ECO:0000313" key="2">
    <source>
        <dbReference type="Proteomes" id="UP000812287"/>
    </source>
</evidence>